<protein>
    <submittedName>
        <fullName evidence="1">Uncharacterized protein</fullName>
    </submittedName>
</protein>
<sequence>MNLDIIKLLKKMDSKIDKNTLLLECISKKVNIIAEVQELHVAQDEKQLKN</sequence>
<comment type="caution">
    <text evidence="1">The sequence shown here is derived from an EMBL/GenBank/DDBJ whole genome shotgun (WGS) entry which is preliminary data.</text>
</comment>
<dbReference type="EMBL" id="LGSS01000002">
    <property type="protein sequence ID" value="KNF09758.1"/>
    <property type="molecule type" value="Genomic_DNA"/>
</dbReference>
<dbReference type="Proteomes" id="UP000037267">
    <property type="component" value="Unassembled WGS sequence"/>
</dbReference>
<proteinExistence type="predicted"/>
<dbReference type="RefSeq" id="WP_157857694.1">
    <property type="nucleotide sequence ID" value="NZ_LGSS01000002.1"/>
</dbReference>
<keyword evidence="2" id="KW-1185">Reference proteome</keyword>
<name>A0A0L0WE53_GOTPU</name>
<gene>
    <name evidence="1" type="ORF">CLPU_2c02100</name>
</gene>
<evidence type="ECO:0000313" key="1">
    <source>
        <dbReference type="EMBL" id="KNF09758.1"/>
    </source>
</evidence>
<reference evidence="2" key="1">
    <citation type="submission" date="2015-07" db="EMBL/GenBank/DDBJ databases">
        <title>Draft genome sequence of the purine-degrading Gottschalkia purinilyticum DSM 1384 (formerly Clostridium purinilyticum).</title>
        <authorList>
            <person name="Poehlein A."/>
            <person name="Schiel-Bengelsdorf B."/>
            <person name="Bengelsdorf F.R."/>
            <person name="Daniel R."/>
            <person name="Duerre P."/>
        </authorList>
    </citation>
    <scope>NUCLEOTIDE SEQUENCE [LARGE SCALE GENOMIC DNA]</scope>
    <source>
        <strain evidence="2">DSM 1384</strain>
    </source>
</reference>
<organism evidence="1 2">
    <name type="scientific">Gottschalkia purinilytica</name>
    <name type="common">Clostridium purinilyticum</name>
    <dbReference type="NCBI Taxonomy" id="1503"/>
    <lineage>
        <taxon>Bacteria</taxon>
        <taxon>Bacillati</taxon>
        <taxon>Bacillota</taxon>
        <taxon>Tissierellia</taxon>
        <taxon>Tissierellales</taxon>
        <taxon>Gottschalkiaceae</taxon>
        <taxon>Gottschalkia</taxon>
    </lineage>
</organism>
<dbReference type="STRING" id="1503.CLPU_2c02100"/>
<dbReference type="AlphaFoldDB" id="A0A0L0WE53"/>
<accession>A0A0L0WE53</accession>
<evidence type="ECO:0000313" key="2">
    <source>
        <dbReference type="Proteomes" id="UP000037267"/>
    </source>
</evidence>